<dbReference type="AlphaFoldDB" id="H3NLI6"/>
<dbReference type="Proteomes" id="UP000004191">
    <property type="component" value="Unassembled WGS sequence"/>
</dbReference>
<accession>H3NLI6</accession>
<keyword evidence="2" id="KW-1185">Reference proteome</keyword>
<reference evidence="1 2" key="1">
    <citation type="submission" date="2012-01" db="EMBL/GenBank/DDBJ databases">
        <title>The Genome Sequence of Helcococcus kunzii ATCC 51366.</title>
        <authorList>
            <consortium name="The Broad Institute Genome Sequencing Platform"/>
            <person name="Earl A."/>
            <person name="Ward D."/>
            <person name="Feldgarden M."/>
            <person name="Gevers D."/>
            <person name="Huys G."/>
            <person name="Young S.K."/>
            <person name="Zeng Q."/>
            <person name="Gargeya S."/>
            <person name="Fitzgerald M."/>
            <person name="Haas B."/>
            <person name="Abouelleil A."/>
            <person name="Alvarado L."/>
            <person name="Arachchi H.M."/>
            <person name="Berlin A."/>
            <person name="Chapman S.B."/>
            <person name="Gearin G."/>
            <person name="Goldberg J."/>
            <person name="Griggs A."/>
            <person name="Gujja S."/>
            <person name="Hansen M."/>
            <person name="Heiman D."/>
            <person name="Howarth C."/>
            <person name="Larimer J."/>
            <person name="Lui A."/>
            <person name="MacDonald P.J.P."/>
            <person name="McCowen C."/>
            <person name="Montmayeur A."/>
            <person name="Murphy C."/>
            <person name="Neiman D."/>
            <person name="Pearson M."/>
            <person name="Priest M."/>
            <person name="Roberts A."/>
            <person name="Saif S."/>
            <person name="Shea T."/>
            <person name="Sisk P."/>
            <person name="Stolte C."/>
            <person name="Sykes S."/>
            <person name="Wortman J."/>
            <person name="Nusbaum C."/>
            <person name="Birren B."/>
        </authorList>
    </citation>
    <scope>NUCLEOTIDE SEQUENCE [LARGE SCALE GENOMIC DNA]</scope>
    <source>
        <strain evidence="1 2">ATCC 51366</strain>
    </source>
</reference>
<dbReference type="HOGENOM" id="CLU_2034854_0_0_9"/>
<protein>
    <submittedName>
        <fullName evidence="1">Uncharacterized protein</fullName>
    </submittedName>
</protein>
<sequence>MDCFSIIIVDHFSVDIYKNYLVHFHIITFINAGKSILYNLLGYFKIFILPSSKFPQFTWEKLEINIYQVVKYLDLLGYLKKIFLPSKYYYKFHKIYLGILKFYNNQVNGAKIILWYFKISK</sequence>
<comment type="caution">
    <text evidence="1">The sequence shown here is derived from an EMBL/GenBank/DDBJ whole genome shotgun (WGS) entry which is preliminary data.</text>
</comment>
<gene>
    <name evidence="1" type="ORF">HMPREF9709_00197</name>
</gene>
<evidence type="ECO:0000313" key="1">
    <source>
        <dbReference type="EMBL" id="EHR35838.1"/>
    </source>
</evidence>
<evidence type="ECO:0000313" key="2">
    <source>
        <dbReference type="Proteomes" id="UP000004191"/>
    </source>
</evidence>
<dbReference type="EMBL" id="AGEI01000006">
    <property type="protein sequence ID" value="EHR35838.1"/>
    <property type="molecule type" value="Genomic_DNA"/>
</dbReference>
<proteinExistence type="predicted"/>
<organism evidence="1 2">
    <name type="scientific">Helcococcus kunzii ATCC 51366</name>
    <dbReference type="NCBI Taxonomy" id="883114"/>
    <lineage>
        <taxon>Bacteria</taxon>
        <taxon>Bacillati</taxon>
        <taxon>Bacillota</taxon>
        <taxon>Tissierellia</taxon>
        <taxon>Tissierellales</taxon>
        <taxon>Peptoniphilaceae</taxon>
        <taxon>Helcococcus</taxon>
    </lineage>
</organism>
<name>H3NLI6_9FIRM</name>